<comment type="caution">
    <text evidence="1">The sequence shown here is derived from an EMBL/GenBank/DDBJ whole genome shotgun (WGS) entry which is preliminary data.</text>
</comment>
<name>A0A9X2PTF4_9BACT</name>
<organism evidence="1 2">
    <name type="scientific">Salinibacter ruber</name>
    <dbReference type="NCBI Taxonomy" id="146919"/>
    <lineage>
        <taxon>Bacteria</taxon>
        <taxon>Pseudomonadati</taxon>
        <taxon>Rhodothermota</taxon>
        <taxon>Rhodothermia</taxon>
        <taxon>Rhodothermales</taxon>
        <taxon>Salinibacteraceae</taxon>
        <taxon>Salinibacter</taxon>
    </lineage>
</organism>
<dbReference type="Proteomes" id="UP001155057">
    <property type="component" value="Unassembled WGS sequence"/>
</dbReference>
<gene>
    <name evidence="1" type="ORF">GGP61_003074</name>
</gene>
<evidence type="ECO:0000313" key="1">
    <source>
        <dbReference type="EMBL" id="MCS3711441.1"/>
    </source>
</evidence>
<evidence type="ECO:0000313" key="2">
    <source>
        <dbReference type="Proteomes" id="UP001155057"/>
    </source>
</evidence>
<accession>A0A9X2PTF4</accession>
<dbReference type="EMBL" id="JANUAE010000014">
    <property type="protein sequence ID" value="MCS3711441.1"/>
    <property type="molecule type" value="Genomic_DNA"/>
</dbReference>
<proteinExistence type="predicted"/>
<sequence>MRSFSRRGSYVVQGLLTRAPIEPENSFPVVFDHLAHSLDKLRYVTNEIFRGLDFEDRKRVVVSSIAICLSASENFSDIF</sequence>
<reference evidence="1" key="1">
    <citation type="submission" date="2022-08" db="EMBL/GenBank/DDBJ databases">
        <title>Genomic Encyclopedia of Type Strains, Phase V (KMG-V): Genome sequencing to study the core and pangenomes of soil and plant-associated prokaryotes.</title>
        <authorList>
            <person name="Whitman W."/>
        </authorList>
    </citation>
    <scope>NUCLEOTIDE SEQUENCE</scope>
    <source>
        <strain evidence="1">SP3049</strain>
    </source>
</reference>
<dbReference type="AlphaFoldDB" id="A0A9X2PTF4"/>
<protein>
    <submittedName>
        <fullName evidence="1">Uncharacterized protein</fullName>
    </submittedName>
</protein>